<keyword evidence="1" id="KW-0472">Membrane</keyword>
<name>A0ABU1Y2J8_9FLAO</name>
<comment type="caution">
    <text evidence="2">The sequence shown here is derived from an EMBL/GenBank/DDBJ whole genome shotgun (WGS) entry which is preliminary data.</text>
</comment>
<proteinExistence type="predicted"/>
<dbReference type="RefSeq" id="WP_310277133.1">
    <property type="nucleotide sequence ID" value="NZ_JAVDWQ010000001.1"/>
</dbReference>
<feature type="transmembrane region" description="Helical" evidence="1">
    <location>
        <begin position="87"/>
        <end position="105"/>
    </location>
</feature>
<evidence type="ECO:0000256" key="1">
    <source>
        <dbReference type="SAM" id="Phobius"/>
    </source>
</evidence>
<reference evidence="2 3" key="1">
    <citation type="submission" date="2023-07" db="EMBL/GenBank/DDBJ databases">
        <title>Sorghum-associated microbial communities from plants grown in Nebraska, USA.</title>
        <authorList>
            <person name="Schachtman D."/>
        </authorList>
    </citation>
    <scope>NUCLEOTIDE SEQUENCE [LARGE SCALE GENOMIC DNA]</scope>
    <source>
        <strain evidence="2 3">4129</strain>
    </source>
</reference>
<keyword evidence="1" id="KW-1133">Transmembrane helix</keyword>
<protein>
    <submittedName>
        <fullName evidence="2">Tetratricopeptide (TPR) repeat protein</fullName>
    </submittedName>
</protein>
<organism evidence="2 3">
    <name type="scientific">Flavobacterium piscis</name>
    <dbReference type="NCBI Taxonomy" id="1114874"/>
    <lineage>
        <taxon>Bacteria</taxon>
        <taxon>Pseudomonadati</taxon>
        <taxon>Bacteroidota</taxon>
        <taxon>Flavobacteriia</taxon>
        <taxon>Flavobacteriales</taxon>
        <taxon>Flavobacteriaceae</taxon>
        <taxon>Flavobacterium</taxon>
    </lineage>
</organism>
<dbReference type="Gene3D" id="1.25.40.10">
    <property type="entry name" value="Tetratricopeptide repeat domain"/>
    <property type="match status" value="1"/>
</dbReference>
<evidence type="ECO:0000313" key="3">
    <source>
        <dbReference type="Proteomes" id="UP001269081"/>
    </source>
</evidence>
<keyword evidence="3" id="KW-1185">Reference proteome</keyword>
<dbReference type="SUPFAM" id="SSF48452">
    <property type="entry name" value="TPR-like"/>
    <property type="match status" value="1"/>
</dbReference>
<gene>
    <name evidence="2" type="ORF">J2W48_000346</name>
</gene>
<evidence type="ECO:0000313" key="2">
    <source>
        <dbReference type="EMBL" id="MDR7208425.1"/>
    </source>
</evidence>
<accession>A0ABU1Y2J8</accession>
<keyword evidence="1" id="KW-0812">Transmembrane</keyword>
<sequence length="242" mass="28683">MNEEKYIQFDQYLQNEMTVEERTVFESQLLNDEILASEFRTFKEIHFQLENKFGIEKEREAFRENLIRISNAHFNKKENTKVISLKPWYYAAAASIALLFGLFFFNQNSNPDFADYNQPEQVYFMERGNIEEELKKAEIAFNSKNYKTAIPLFETILKENKTPEIQYFYGIALLEENQFVKAETVFSELKSGTSVYKNKAIWNLALSKLKQKEYRACKEILLTIPSDFENYDKVKKLLKELD</sequence>
<dbReference type="Proteomes" id="UP001269081">
    <property type="component" value="Unassembled WGS sequence"/>
</dbReference>
<dbReference type="EMBL" id="JAVDWQ010000001">
    <property type="protein sequence ID" value="MDR7208425.1"/>
    <property type="molecule type" value="Genomic_DNA"/>
</dbReference>
<dbReference type="InterPro" id="IPR011990">
    <property type="entry name" value="TPR-like_helical_dom_sf"/>
</dbReference>